<comment type="function">
    <text evidence="2">E3 ubiquitin-protein ligase which accepts ubiquitin from an E2 ubiquitin-conjugating enzyme in the form of a thioester and then directly transfers the ubiquitin to targeted substrates.</text>
</comment>
<reference evidence="4 5" key="1">
    <citation type="submission" date="2021-06" db="EMBL/GenBank/DDBJ databases">
        <authorList>
            <person name="Palmer J.M."/>
        </authorList>
    </citation>
    <scope>NUCLEOTIDE SEQUENCE [LARGE SCALE GENOMIC DNA]</scope>
    <source>
        <strain evidence="4 5">GA_2019</strain>
        <tissue evidence="4">Muscle</tissue>
    </source>
</reference>
<dbReference type="EMBL" id="JAHRIO010080149">
    <property type="protein sequence ID" value="MEQ2184092.1"/>
    <property type="molecule type" value="Genomic_DNA"/>
</dbReference>
<protein>
    <recommendedName>
        <fullName evidence="2">E3 ubiquitin-protein ligase</fullName>
        <ecNumber evidence="2">2.3.2.26</ecNumber>
    </recommendedName>
</protein>
<evidence type="ECO:0000256" key="3">
    <source>
        <dbReference type="SAM" id="MobiDB-lite"/>
    </source>
</evidence>
<comment type="pathway">
    <text evidence="2">Protein modification; protein ubiquitination.</text>
</comment>
<dbReference type="PANTHER" id="PTHR45670:SF1">
    <property type="entry name" value="E3 UBIQUITIN-PROTEIN LIGASE HECTD1"/>
    <property type="match status" value="1"/>
</dbReference>
<evidence type="ECO:0000256" key="1">
    <source>
        <dbReference type="ARBA" id="ARBA00022679"/>
    </source>
</evidence>
<keyword evidence="2" id="KW-0833">Ubl conjugation pathway</keyword>
<keyword evidence="5" id="KW-1185">Reference proteome</keyword>
<comment type="caution">
    <text evidence="4">The sequence shown here is derived from an EMBL/GenBank/DDBJ whole genome shotgun (WGS) entry which is preliminary data.</text>
</comment>
<evidence type="ECO:0000313" key="4">
    <source>
        <dbReference type="EMBL" id="MEQ2184092.1"/>
    </source>
</evidence>
<dbReference type="Proteomes" id="UP001476798">
    <property type="component" value="Unassembled WGS sequence"/>
</dbReference>
<evidence type="ECO:0000313" key="5">
    <source>
        <dbReference type="Proteomes" id="UP001476798"/>
    </source>
</evidence>
<sequence length="358" mass="39985">MESALGGDERCVLDTMRLVDLLLVLLFEGRKALPKSTAGSAGRIPGLRRLDSSGERSHRQLIDCIRSKDTDALIDAIDTGEVRGHPRYTMLHALDAHRLPRKASLALIRKMVHYSSEVLLREVCESETGHNLPTVLVEITATVLDQEDDDDGHLLALQIIRDLVDKGGDVFLDQLARLGVINKVSTLAGPASDDENEDEAKPEKEDEVQEDAKEVQQGKPYHWRDWSIIRGRDCLYIWSDAAALELSNGSNGWFRFILDGKLATMYSSGSPEGGSDSSGSEFVTGWTGKRGRKLKSKLEKTKQKVKSMARELYDDHFKAVESMPRGVVVTLRNIATQLESAWELHVNRQVHKLCNMWV</sequence>
<evidence type="ECO:0000256" key="2">
    <source>
        <dbReference type="RuleBase" id="RU369009"/>
    </source>
</evidence>
<proteinExistence type="inferred from homology"/>
<accession>A0ABV0PL53</accession>
<feature type="compositionally biased region" description="Basic and acidic residues" evidence="3">
    <location>
        <begin position="199"/>
        <end position="216"/>
    </location>
</feature>
<keyword evidence="1 2" id="KW-0808">Transferase</keyword>
<dbReference type="InterPro" id="IPR045322">
    <property type="entry name" value="HECTD1/TRIP12-like"/>
</dbReference>
<feature type="region of interest" description="Disordered" evidence="3">
    <location>
        <begin position="188"/>
        <end position="216"/>
    </location>
</feature>
<gene>
    <name evidence="4" type="ORF">GOODEAATRI_004399</name>
</gene>
<comment type="similarity">
    <text evidence="2">Belongs to the UPL family. K-HECT subfamily.</text>
</comment>
<dbReference type="PANTHER" id="PTHR45670">
    <property type="entry name" value="E3 UBIQUITIN-PROTEIN LIGASE TRIP12"/>
    <property type="match status" value="1"/>
</dbReference>
<organism evidence="4 5">
    <name type="scientific">Goodea atripinnis</name>
    <dbReference type="NCBI Taxonomy" id="208336"/>
    <lineage>
        <taxon>Eukaryota</taxon>
        <taxon>Metazoa</taxon>
        <taxon>Chordata</taxon>
        <taxon>Craniata</taxon>
        <taxon>Vertebrata</taxon>
        <taxon>Euteleostomi</taxon>
        <taxon>Actinopterygii</taxon>
        <taxon>Neopterygii</taxon>
        <taxon>Teleostei</taxon>
        <taxon>Neoteleostei</taxon>
        <taxon>Acanthomorphata</taxon>
        <taxon>Ovalentaria</taxon>
        <taxon>Atherinomorphae</taxon>
        <taxon>Cyprinodontiformes</taxon>
        <taxon>Goodeidae</taxon>
        <taxon>Goodea</taxon>
    </lineage>
</organism>
<name>A0ABV0PL53_9TELE</name>
<dbReference type="EC" id="2.3.2.26" evidence="2"/>
<comment type="catalytic activity">
    <reaction evidence="2">
        <text>S-ubiquitinyl-[E2 ubiquitin-conjugating enzyme]-L-cysteine + [acceptor protein]-L-lysine = [E2 ubiquitin-conjugating enzyme]-L-cysteine + N(6)-ubiquitinyl-[acceptor protein]-L-lysine.</text>
        <dbReference type="EC" id="2.3.2.26"/>
    </reaction>
</comment>